<proteinExistence type="predicted"/>
<dbReference type="AlphaFoldDB" id="A0A1G6MNK5"/>
<dbReference type="EMBL" id="FMYQ01000008">
    <property type="protein sequence ID" value="SDC56797.1"/>
    <property type="molecule type" value="Genomic_DNA"/>
</dbReference>
<accession>A0A1G6MNK5</accession>
<evidence type="ECO:0000256" key="1">
    <source>
        <dbReference type="SAM" id="MobiDB-lite"/>
    </source>
</evidence>
<dbReference type="OrthoDB" id="9011871at2"/>
<organism evidence="2 3">
    <name type="scientific">Paraburkholderia lycopersici</name>
    <dbReference type="NCBI Taxonomy" id="416944"/>
    <lineage>
        <taxon>Bacteria</taxon>
        <taxon>Pseudomonadati</taxon>
        <taxon>Pseudomonadota</taxon>
        <taxon>Betaproteobacteria</taxon>
        <taxon>Burkholderiales</taxon>
        <taxon>Burkholderiaceae</taxon>
        <taxon>Paraburkholderia</taxon>
    </lineage>
</organism>
<keyword evidence="3" id="KW-1185">Reference proteome</keyword>
<feature type="compositionally biased region" description="Basic and acidic residues" evidence="1">
    <location>
        <begin position="7"/>
        <end position="21"/>
    </location>
</feature>
<feature type="region of interest" description="Disordered" evidence="1">
    <location>
        <begin position="1"/>
        <end position="41"/>
    </location>
</feature>
<name>A0A1G6MNK5_9BURK</name>
<dbReference type="Proteomes" id="UP000198908">
    <property type="component" value="Unassembled WGS sequence"/>
</dbReference>
<evidence type="ECO:0000313" key="2">
    <source>
        <dbReference type="EMBL" id="SDC56797.1"/>
    </source>
</evidence>
<reference evidence="3" key="1">
    <citation type="submission" date="2016-09" db="EMBL/GenBank/DDBJ databases">
        <authorList>
            <person name="Varghese N."/>
            <person name="Submissions S."/>
        </authorList>
    </citation>
    <scope>NUCLEOTIDE SEQUENCE [LARGE SCALE GENOMIC DNA]</scope>
    <source>
        <strain evidence="3">TNe-862</strain>
    </source>
</reference>
<protein>
    <submittedName>
        <fullName evidence="2">Uncharacterized protein</fullName>
    </submittedName>
</protein>
<dbReference type="RefSeq" id="WP_143189227.1">
    <property type="nucleotide sequence ID" value="NZ_FMYQ01000008.1"/>
</dbReference>
<gene>
    <name evidence="2" type="ORF">SAMN05421548_10823</name>
</gene>
<sequence length="67" mass="7467">MKQPGLDGRHRDKDGQIELKHGNTMNKNLPRPIEGFGPDTTLKQMRDITGKESERAIRAAAKKLGGR</sequence>
<evidence type="ECO:0000313" key="3">
    <source>
        <dbReference type="Proteomes" id="UP000198908"/>
    </source>
</evidence>